<protein>
    <submittedName>
        <fullName evidence="9">ErfK/YbiS/YcfS/YnhG family protein</fullName>
    </submittedName>
    <submittedName>
        <fullName evidence="10">L,D-transpeptidase catalytic domain protein</fullName>
    </submittedName>
</protein>
<proteinExistence type="inferred from homology"/>
<keyword evidence="3" id="KW-0808">Transferase</keyword>
<evidence type="ECO:0000256" key="6">
    <source>
        <dbReference type="ARBA" id="ARBA00023316"/>
    </source>
</evidence>
<feature type="active site" description="Nucleophile" evidence="7">
    <location>
        <position position="140"/>
    </location>
</feature>
<dbReference type="SUPFAM" id="SSF141523">
    <property type="entry name" value="L,D-transpeptidase catalytic domain-like"/>
    <property type="match status" value="1"/>
</dbReference>
<feature type="domain" description="L,D-TPase catalytic" evidence="8">
    <location>
        <begin position="32"/>
        <end position="164"/>
    </location>
</feature>
<evidence type="ECO:0000256" key="2">
    <source>
        <dbReference type="ARBA" id="ARBA00005992"/>
    </source>
</evidence>
<name>A0A0T5PDU8_9RHOB</name>
<reference evidence="9 11" key="1">
    <citation type="submission" date="2015-04" db="EMBL/GenBank/DDBJ databases">
        <title>The draft genome sequence of Roseovarius indicus B108T.</title>
        <authorList>
            <person name="Li G."/>
            <person name="Lai Q."/>
            <person name="Shao Z."/>
            <person name="Yan P."/>
        </authorList>
    </citation>
    <scope>NUCLEOTIDE SEQUENCE [LARGE SCALE GENOMIC DNA]</scope>
    <source>
        <strain evidence="9 11">B108</strain>
    </source>
</reference>
<dbReference type="STRING" id="540747.SAMN04488031_102292"/>
<keyword evidence="5 7" id="KW-0573">Peptidoglycan synthesis</keyword>
<dbReference type="GO" id="GO:0009252">
    <property type="term" value="P:peptidoglycan biosynthetic process"/>
    <property type="evidence" value="ECO:0007669"/>
    <property type="project" value="UniProtKB-UniPathway"/>
</dbReference>
<evidence type="ECO:0000256" key="4">
    <source>
        <dbReference type="ARBA" id="ARBA00022960"/>
    </source>
</evidence>
<evidence type="ECO:0000256" key="3">
    <source>
        <dbReference type="ARBA" id="ARBA00022679"/>
    </source>
</evidence>
<dbReference type="EMBL" id="LAXI01000001">
    <property type="protein sequence ID" value="KRS19333.1"/>
    <property type="molecule type" value="Genomic_DNA"/>
</dbReference>
<dbReference type="CDD" id="cd16913">
    <property type="entry name" value="YkuD_like"/>
    <property type="match status" value="1"/>
</dbReference>
<dbReference type="RefSeq" id="WP_057812121.1">
    <property type="nucleotide sequence ID" value="NZ_CP031598.1"/>
</dbReference>
<dbReference type="PANTHER" id="PTHR36699:SF1">
    <property type="entry name" value="L,D-TRANSPEPTIDASE YAFK-RELATED"/>
    <property type="match status" value="1"/>
</dbReference>
<keyword evidence="11" id="KW-1185">Reference proteome</keyword>
<comment type="pathway">
    <text evidence="1 7">Cell wall biogenesis; peptidoglycan biosynthesis.</text>
</comment>
<dbReference type="PROSITE" id="PS51257">
    <property type="entry name" value="PROKAR_LIPOPROTEIN"/>
    <property type="match status" value="1"/>
</dbReference>
<evidence type="ECO:0000256" key="7">
    <source>
        <dbReference type="PROSITE-ProRule" id="PRU01373"/>
    </source>
</evidence>
<feature type="active site" description="Proton donor/acceptor" evidence="7">
    <location>
        <position position="122"/>
    </location>
</feature>
<dbReference type="PANTHER" id="PTHR36699">
    <property type="entry name" value="LD-TRANSPEPTIDASE"/>
    <property type="match status" value="1"/>
</dbReference>
<sequence length="165" mass="18536">MKAIKLITVILLAIGLAGCGSKFKKYNGPEVTQVIVQKDERRLFLMHHNKVLKTYPVELGFAPQGHKQFEGDGKTPEGFYYIDRRNPNSKFHLSIGLSYPNPSDRAFAAANKKSPGGDIFIHGRPNGNPRDNRKDWTEGCISLKNRHMEWVYAMVNNGTPIVVTP</sequence>
<keyword evidence="4 7" id="KW-0133">Cell shape</keyword>
<evidence type="ECO:0000259" key="8">
    <source>
        <dbReference type="PROSITE" id="PS52029"/>
    </source>
</evidence>
<dbReference type="EMBL" id="CP031598">
    <property type="protein sequence ID" value="QEW29365.1"/>
    <property type="molecule type" value="Genomic_DNA"/>
</dbReference>
<evidence type="ECO:0000256" key="5">
    <source>
        <dbReference type="ARBA" id="ARBA00022984"/>
    </source>
</evidence>
<gene>
    <name evidence="10" type="ORF">RIdsm_05209</name>
    <name evidence="9" type="ORF">XM52_00320</name>
</gene>
<dbReference type="GO" id="GO:0008360">
    <property type="term" value="P:regulation of cell shape"/>
    <property type="evidence" value="ECO:0007669"/>
    <property type="project" value="UniProtKB-UniRule"/>
</dbReference>
<evidence type="ECO:0000256" key="1">
    <source>
        <dbReference type="ARBA" id="ARBA00004752"/>
    </source>
</evidence>
<evidence type="ECO:0000313" key="11">
    <source>
        <dbReference type="Proteomes" id="UP000051401"/>
    </source>
</evidence>
<keyword evidence="6 7" id="KW-0961">Cell wall biogenesis/degradation</keyword>
<dbReference type="Proteomes" id="UP000051401">
    <property type="component" value="Unassembled WGS sequence"/>
</dbReference>
<organism evidence="9 11">
    <name type="scientific">Roseovarius indicus</name>
    <dbReference type="NCBI Taxonomy" id="540747"/>
    <lineage>
        <taxon>Bacteria</taxon>
        <taxon>Pseudomonadati</taxon>
        <taxon>Pseudomonadota</taxon>
        <taxon>Alphaproteobacteria</taxon>
        <taxon>Rhodobacterales</taxon>
        <taxon>Roseobacteraceae</taxon>
        <taxon>Roseovarius</taxon>
    </lineage>
</organism>
<evidence type="ECO:0000313" key="12">
    <source>
        <dbReference type="Proteomes" id="UP000325785"/>
    </source>
</evidence>
<dbReference type="PROSITE" id="PS52029">
    <property type="entry name" value="LD_TPASE"/>
    <property type="match status" value="1"/>
</dbReference>
<comment type="similarity">
    <text evidence="2">Belongs to the YkuD family.</text>
</comment>
<evidence type="ECO:0000313" key="9">
    <source>
        <dbReference type="EMBL" id="KRS19333.1"/>
    </source>
</evidence>
<dbReference type="GO" id="GO:0071555">
    <property type="term" value="P:cell wall organization"/>
    <property type="evidence" value="ECO:0007669"/>
    <property type="project" value="UniProtKB-UniRule"/>
</dbReference>
<evidence type="ECO:0000313" key="10">
    <source>
        <dbReference type="EMBL" id="QEW29365.1"/>
    </source>
</evidence>
<dbReference type="Proteomes" id="UP000325785">
    <property type="component" value="Chromosome"/>
</dbReference>
<dbReference type="GO" id="GO:0004180">
    <property type="term" value="F:carboxypeptidase activity"/>
    <property type="evidence" value="ECO:0007669"/>
    <property type="project" value="UniProtKB-ARBA"/>
</dbReference>
<dbReference type="InterPro" id="IPR038063">
    <property type="entry name" value="Transpep_catalytic_dom"/>
</dbReference>
<dbReference type="GO" id="GO:0016740">
    <property type="term" value="F:transferase activity"/>
    <property type="evidence" value="ECO:0007669"/>
    <property type="project" value="UniProtKB-KW"/>
</dbReference>
<dbReference type="Pfam" id="PF03734">
    <property type="entry name" value="YkuD"/>
    <property type="match status" value="1"/>
</dbReference>
<dbReference type="AlphaFoldDB" id="A0A0T5PDU8"/>
<reference evidence="10 12" key="2">
    <citation type="submission" date="2018-08" db="EMBL/GenBank/DDBJ databases">
        <title>Genetic Globetrotter - A new plasmid hitch-hiking vast phylogenetic and geographic distances.</title>
        <authorList>
            <person name="Vollmers J."/>
            <person name="Petersen J."/>
        </authorList>
    </citation>
    <scope>NUCLEOTIDE SEQUENCE [LARGE SCALE GENOMIC DNA]</scope>
    <source>
        <strain evidence="10 12">DSM 26383</strain>
    </source>
</reference>
<dbReference type="PATRIC" id="fig|540747.5.peg.63"/>
<dbReference type="InterPro" id="IPR005490">
    <property type="entry name" value="LD_TPept_cat_dom"/>
</dbReference>
<dbReference type="KEGG" id="rid:RIdsm_05209"/>
<dbReference type="OrthoDB" id="9809748at2"/>
<dbReference type="Gene3D" id="2.40.440.10">
    <property type="entry name" value="L,D-transpeptidase catalytic domain-like"/>
    <property type="match status" value="1"/>
</dbReference>
<dbReference type="UniPathway" id="UPA00219"/>
<accession>A0A0T5PDU8</accession>